<evidence type="ECO:0000256" key="7">
    <source>
        <dbReference type="SAM" id="MobiDB-lite"/>
    </source>
</evidence>
<dbReference type="OrthoDB" id="9799219at2"/>
<keyword evidence="4 8" id="KW-0812">Transmembrane</keyword>
<dbReference type="Pfam" id="PF00420">
    <property type="entry name" value="Oxidored_q2"/>
    <property type="match status" value="1"/>
</dbReference>
<feature type="compositionally biased region" description="Basic and acidic residues" evidence="7">
    <location>
        <begin position="173"/>
        <end position="183"/>
    </location>
</feature>
<comment type="subcellular location">
    <subcellularLocation>
        <location evidence="1">Cell membrane</location>
        <topology evidence="1">Multi-pass membrane protein</topology>
    </subcellularLocation>
</comment>
<evidence type="ECO:0000256" key="6">
    <source>
        <dbReference type="ARBA" id="ARBA00023136"/>
    </source>
</evidence>
<evidence type="ECO:0000256" key="4">
    <source>
        <dbReference type="ARBA" id="ARBA00022692"/>
    </source>
</evidence>
<dbReference type="GO" id="GO:0005886">
    <property type="term" value="C:plasma membrane"/>
    <property type="evidence" value="ECO:0007669"/>
    <property type="project" value="UniProtKB-SubCell"/>
</dbReference>
<dbReference type="Gene3D" id="1.10.287.3510">
    <property type="match status" value="1"/>
</dbReference>
<dbReference type="KEGG" id="orn:DV701_11990"/>
<evidence type="ECO:0000313" key="10">
    <source>
        <dbReference type="Proteomes" id="UP000253790"/>
    </source>
</evidence>
<name>A0A345NNY5_9MICO</name>
<evidence type="ECO:0000313" key="9">
    <source>
        <dbReference type="EMBL" id="AXH96743.1"/>
    </source>
</evidence>
<dbReference type="RefSeq" id="WP_114928553.1">
    <property type="nucleotide sequence ID" value="NZ_CP031229.1"/>
</dbReference>
<keyword evidence="3" id="KW-1003">Cell membrane</keyword>
<protein>
    <submittedName>
        <fullName evidence="9">Na(+)/H(+) antiporter subunit C</fullName>
    </submittedName>
</protein>
<comment type="similarity">
    <text evidence="2">Belongs to the CPA3 antiporters (TC 2.A.63) subunit C family.</text>
</comment>
<evidence type="ECO:0000256" key="5">
    <source>
        <dbReference type="ARBA" id="ARBA00022989"/>
    </source>
</evidence>
<evidence type="ECO:0000256" key="8">
    <source>
        <dbReference type="SAM" id="Phobius"/>
    </source>
</evidence>
<evidence type="ECO:0000256" key="3">
    <source>
        <dbReference type="ARBA" id="ARBA00022475"/>
    </source>
</evidence>
<dbReference type="PANTHER" id="PTHR34583">
    <property type="entry name" value="ANTIPORTER SUBUNIT MNHC2-RELATED"/>
    <property type="match status" value="1"/>
</dbReference>
<feature type="transmembrane region" description="Helical" evidence="8">
    <location>
        <begin position="30"/>
        <end position="52"/>
    </location>
</feature>
<feature type="transmembrane region" description="Helical" evidence="8">
    <location>
        <begin position="72"/>
        <end position="92"/>
    </location>
</feature>
<proteinExistence type="inferred from homology"/>
<dbReference type="NCBIfam" id="NF005929">
    <property type="entry name" value="PRK07946.1"/>
    <property type="match status" value="1"/>
</dbReference>
<dbReference type="EMBL" id="CP031229">
    <property type="protein sequence ID" value="AXH96743.1"/>
    <property type="molecule type" value="Genomic_DNA"/>
</dbReference>
<organism evidence="9 10">
    <name type="scientific">Ornithinimicrobium avium</name>
    <dbReference type="NCBI Taxonomy" id="2283195"/>
    <lineage>
        <taxon>Bacteria</taxon>
        <taxon>Bacillati</taxon>
        <taxon>Actinomycetota</taxon>
        <taxon>Actinomycetes</taxon>
        <taxon>Micrococcales</taxon>
        <taxon>Ornithinimicrobiaceae</taxon>
        <taxon>Ornithinimicrobium</taxon>
    </lineage>
</organism>
<sequence>MSVNLTTIVVASALIGTGTYLFLSRSLVRALMGFLLMGNGINLLFIAASGPAGAPPIVGESDTPMTDPVPQALVLTAIVITLGMTAFVLALAHRARQLSGRDLVDDDTESARIHARADADLLDSLSARDVAEQIVTGAELPESRHHGETEADGEAGTSWRGGIPGQDPGGRPPTDDPRRGGGR</sequence>
<evidence type="ECO:0000256" key="1">
    <source>
        <dbReference type="ARBA" id="ARBA00004651"/>
    </source>
</evidence>
<accession>A0A345NNY5</accession>
<feature type="region of interest" description="Disordered" evidence="7">
    <location>
        <begin position="137"/>
        <end position="183"/>
    </location>
</feature>
<evidence type="ECO:0000256" key="2">
    <source>
        <dbReference type="ARBA" id="ARBA00010388"/>
    </source>
</evidence>
<dbReference type="InterPro" id="IPR050601">
    <property type="entry name" value="CPA3_antiporter_subunitC"/>
</dbReference>
<keyword evidence="6 8" id="KW-0472">Membrane</keyword>
<gene>
    <name evidence="9" type="ORF">DV701_11990</name>
</gene>
<dbReference type="PANTHER" id="PTHR34583:SF2">
    <property type="entry name" value="ANTIPORTER SUBUNIT MNHC2-RELATED"/>
    <property type="match status" value="1"/>
</dbReference>
<dbReference type="AlphaFoldDB" id="A0A345NNY5"/>
<feature type="transmembrane region" description="Helical" evidence="8">
    <location>
        <begin position="6"/>
        <end position="23"/>
    </location>
</feature>
<dbReference type="Proteomes" id="UP000253790">
    <property type="component" value="Chromosome"/>
</dbReference>
<reference evidence="9 10" key="1">
    <citation type="submission" date="2018-07" db="EMBL/GenBank/DDBJ databases">
        <title>Complete genome sequencing of Ornithinimicrobium sp. AMA3305.</title>
        <authorList>
            <person name="Bae J.-W."/>
        </authorList>
    </citation>
    <scope>NUCLEOTIDE SEQUENCE [LARGE SCALE GENOMIC DNA]</scope>
    <source>
        <strain evidence="9 10">AMA3305</strain>
    </source>
</reference>
<keyword evidence="10" id="KW-1185">Reference proteome</keyword>
<dbReference type="InterPro" id="IPR039428">
    <property type="entry name" value="NUOK/Mnh_C1-like"/>
</dbReference>
<keyword evidence="5 8" id="KW-1133">Transmembrane helix</keyword>